<dbReference type="RefSeq" id="WP_419191860.1">
    <property type="nucleotide sequence ID" value="NZ_CP036287.1"/>
</dbReference>
<proteinExistence type="predicted"/>
<evidence type="ECO:0000313" key="2">
    <source>
        <dbReference type="Proteomes" id="UP000316921"/>
    </source>
</evidence>
<dbReference type="SUPFAM" id="SSF48371">
    <property type="entry name" value="ARM repeat"/>
    <property type="match status" value="1"/>
</dbReference>
<accession>A0A518BRD7</accession>
<dbReference type="Proteomes" id="UP000316921">
    <property type="component" value="Chromosome"/>
</dbReference>
<reference evidence="1 2" key="1">
    <citation type="submission" date="2019-02" db="EMBL/GenBank/DDBJ databases">
        <title>Deep-cultivation of Planctomycetes and their phenomic and genomic characterization uncovers novel biology.</title>
        <authorList>
            <person name="Wiegand S."/>
            <person name="Jogler M."/>
            <person name="Boedeker C."/>
            <person name="Pinto D."/>
            <person name="Vollmers J."/>
            <person name="Rivas-Marin E."/>
            <person name="Kohn T."/>
            <person name="Peeters S.H."/>
            <person name="Heuer A."/>
            <person name="Rast P."/>
            <person name="Oberbeckmann S."/>
            <person name="Bunk B."/>
            <person name="Jeske O."/>
            <person name="Meyerdierks A."/>
            <person name="Storesund J.E."/>
            <person name="Kallscheuer N."/>
            <person name="Luecker S."/>
            <person name="Lage O.M."/>
            <person name="Pohl T."/>
            <person name="Merkel B.J."/>
            <person name="Hornburger P."/>
            <person name="Mueller R.-W."/>
            <person name="Bruemmer F."/>
            <person name="Labrenz M."/>
            <person name="Spormann A.M."/>
            <person name="Op den Camp H."/>
            <person name="Overmann J."/>
            <person name="Amann R."/>
            <person name="Jetten M.S.M."/>
            <person name="Mascher T."/>
            <person name="Medema M.H."/>
            <person name="Devos D.P."/>
            <person name="Kaster A.-K."/>
            <person name="Ovreas L."/>
            <person name="Rohde M."/>
            <person name="Galperin M.Y."/>
            <person name="Jogler C."/>
        </authorList>
    </citation>
    <scope>NUCLEOTIDE SEQUENCE [LARGE SCALE GENOMIC DNA]</scope>
    <source>
        <strain evidence="1 2">Pla133</strain>
    </source>
</reference>
<dbReference type="InterPro" id="IPR016024">
    <property type="entry name" value="ARM-type_fold"/>
</dbReference>
<evidence type="ECO:0008006" key="3">
    <source>
        <dbReference type="Google" id="ProtNLM"/>
    </source>
</evidence>
<protein>
    <recommendedName>
        <fullName evidence="3">DNA alkylation repair enzyme</fullName>
    </recommendedName>
</protein>
<dbReference type="Gene3D" id="1.25.40.290">
    <property type="entry name" value="ARM repeat domains"/>
    <property type="match status" value="1"/>
</dbReference>
<organism evidence="1 2">
    <name type="scientific">Engelhardtia mirabilis</name>
    <dbReference type="NCBI Taxonomy" id="2528011"/>
    <lineage>
        <taxon>Bacteria</taxon>
        <taxon>Pseudomonadati</taxon>
        <taxon>Planctomycetota</taxon>
        <taxon>Planctomycetia</taxon>
        <taxon>Planctomycetia incertae sedis</taxon>
        <taxon>Engelhardtia</taxon>
    </lineage>
</organism>
<gene>
    <name evidence="1" type="ORF">Pla133_46590</name>
</gene>
<name>A0A518BRD7_9BACT</name>
<dbReference type="AlphaFoldDB" id="A0A518BRD7"/>
<evidence type="ECO:0000313" key="1">
    <source>
        <dbReference type="EMBL" id="QDU69539.1"/>
    </source>
</evidence>
<keyword evidence="2" id="KW-1185">Reference proteome</keyword>
<dbReference type="KEGG" id="pbap:Pla133_46590"/>
<dbReference type="EMBL" id="CP036287">
    <property type="protein sequence ID" value="QDU69539.1"/>
    <property type="molecule type" value="Genomic_DNA"/>
</dbReference>
<sequence>MTASRGRKGARRMAEIPPEVLRGLERGELETASLVEWLAIDQTRLLEHVLGELEWDLSREDLRATAVELSEQGIVARTAGLGRALGLATIGRGRVRRGRDLRRRLAAHTCDAVRNWACYAEQVGELSLAERLDRAQPFAADAHSGVREIAWLAVRDAIIGEPDQAVELLEPWTREADPNLRRFASEATRPRGVWCAHLRAFRDEPERALTLLEPLRSDDSKYVRDSVANWLNDASRDRPDFVVALTDRWLAESPTRETDALVRRALRTLRKAGA</sequence>